<dbReference type="InterPro" id="IPR029016">
    <property type="entry name" value="GAF-like_dom_sf"/>
</dbReference>
<dbReference type="Gene3D" id="3.20.20.450">
    <property type="entry name" value="EAL domain"/>
    <property type="match status" value="1"/>
</dbReference>
<dbReference type="EMBL" id="AVBG01000021">
    <property type="protein sequence ID" value="KGP89838.1"/>
    <property type="molecule type" value="Genomic_DNA"/>
</dbReference>
<evidence type="ECO:0000313" key="4">
    <source>
        <dbReference type="Proteomes" id="UP000030153"/>
    </source>
</evidence>
<reference evidence="3 4" key="1">
    <citation type="submission" date="2013-08" db="EMBL/GenBank/DDBJ databases">
        <title>Genome of Pontibacillus chungwhensis.</title>
        <authorList>
            <person name="Wang Q."/>
            <person name="Wang G."/>
        </authorList>
    </citation>
    <scope>NUCLEOTIDE SEQUENCE [LARGE SCALE GENOMIC DNA]</scope>
    <source>
        <strain evidence="3 4">BH030062</strain>
    </source>
</reference>
<gene>
    <name evidence="3" type="ORF">N780_16915</name>
</gene>
<dbReference type="SUPFAM" id="SSF141868">
    <property type="entry name" value="EAL domain-like"/>
    <property type="match status" value="1"/>
</dbReference>
<dbReference type="PANTHER" id="PTHR44757:SF2">
    <property type="entry name" value="BIOFILM ARCHITECTURE MAINTENANCE PROTEIN MBAA"/>
    <property type="match status" value="1"/>
</dbReference>
<name>A0A0A2UT06_9BACI</name>
<feature type="domain" description="GGDEF" evidence="2">
    <location>
        <begin position="379"/>
        <end position="512"/>
    </location>
</feature>
<dbReference type="PANTHER" id="PTHR44757">
    <property type="entry name" value="DIGUANYLATE CYCLASE DGCP"/>
    <property type="match status" value="1"/>
</dbReference>
<dbReference type="InterPro" id="IPR029787">
    <property type="entry name" value="Nucleotide_cyclase"/>
</dbReference>
<dbReference type="NCBIfam" id="TIGR00254">
    <property type="entry name" value="GGDEF"/>
    <property type="match status" value="1"/>
</dbReference>
<dbReference type="Gene3D" id="3.30.70.270">
    <property type="match status" value="1"/>
</dbReference>
<dbReference type="SUPFAM" id="SSF55073">
    <property type="entry name" value="Nucleotide cyclase"/>
    <property type="match status" value="1"/>
</dbReference>
<comment type="caution">
    <text evidence="3">The sequence shown here is derived from an EMBL/GenBank/DDBJ whole genome shotgun (WGS) entry which is preliminary data.</text>
</comment>
<proteinExistence type="predicted"/>
<dbReference type="PROSITE" id="PS50887">
    <property type="entry name" value="GGDEF"/>
    <property type="match status" value="1"/>
</dbReference>
<dbReference type="InterPro" id="IPR000160">
    <property type="entry name" value="GGDEF_dom"/>
</dbReference>
<dbReference type="SMART" id="SM00065">
    <property type="entry name" value="GAF"/>
    <property type="match status" value="1"/>
</dbReference>
<dbReference type="InterPro" id="IPR001633">
    <property type="entry name" value="EAL_dom"/>
</dbReference>
<organism evidence="3 4">
    <name type="scientific">Pontibacillus chungwhensis BH030062</name>
    <dbReference type="NCBI Taxonomy" id="1385513"/>
    <lineage>
        <taxon>Bacteria</taxon>
        <taxon>Bacillati</taxon>
        <taxon>Bacillota</taxon>
        <taxon>Bacilli</taxon>
        <taxon>Bacillales</taxon>
        <taxon>Bacillaceae</taxon>
        <taxon>Pontibacillus</taxon>
    </lineage>
</organism>
<evidence type="ECO:0000259" key="1">
    <source>
        <dbReference type="PROSITE" id="PS50883"/>
    </source>
</evidence>
<evidence type="ECO:0000259" key="2">
    <source>
        <dbReference type="PROSITE" id="PS50887"/>
    </source>
</evidence>
<dbReference type="RefSeq" id="WP_052115163.1">
    <property type="nucleotide sequence ID" value="NZ_AVBG01000021.1"/>
</dbReference>
<dbReference type="InterPro" id="IPR043128">
    <property type="entry name" value="Rev_trsase/Diguanyl_cyclase"/>
</dbReference>
<accession>A0A0A2UT06</accession>
<keyword evidence="4" id="KW-1185">Reference proteome</keyword>
<dbReference type="CDD" id="cd01949">
    <property type="entry name" value="GGDEF"/>
    <property type="match status" value="1"/>
</dbReference>
<dbReference type="PROSITE" id="PS50883">
    <property type="entry name" value="EAL"/>
    <property type="match status" value="1"/>
</dbReference>
<sequence>MLQSEPELFEVLQLIYREMDKRSVPEAIYYALEQMNHFFQSDGAVVYTTHNGRMFPEYEAILNTSLYPLPLLSPQWLNEVHASDKYIHTNPLSSPIIEPFKNMPAAHHIVVPLEYKDLQLNGALVVFSDKPFKHHHYITPLITLIGVMLAQKQPASKVQEEGVLYRTDQVRRQQAEFMRLAKDERLNSVDLVPAMRMLCESTAHTLGASRTSIWLKEKDQYSSYFENITTYSSETRSHSKADPLRKDEHPTYFETIEEERTVSIDNIILDHRVNELQDIYFHKNNIHALLDAPILCNGESIGVLCVEHTHPRHWTFEEEAFVSSIADLTAFVLEHIERKKAENEIRNLAYVDPFTQLPNRNQMEAYMEEKIEQVDEEIDKFAAIYIDLDQFWKVNEALGYKVGDQLILAITKRIHHLLEDGEHLGRLNGDSFLLLTQVTSDQHALYRRIQTFKDAFKEAFTVSEQCLFLTCSFGIAFYPEHGDYSGVLIQNAHRATYEAKHSGRNGLQVYQDSMEHQSKERLIFEMNLMQGLHEGQFQLYYQPQIDLHTKKVVGMEALIRWHHHEHGLISPADFIPLAEITGHIVPLGEWVIQEAAHQLKEWNAMGFRGLTVSVNISPRQFQQGNLPEVIQEAITQTDIEPSSLIIEITESLAMENQERIMKQMDAIRNLGCCIAIDDFGSGYSSLRYLQHFPIQSLKIDRRFVENIHSNQKDAAIASTMINLGKSLELTVVAEGIEEMEQLKTLRKMNCHQVQGYFISRPLPVQDITTWMEQYSL</sequence>
<dbReference type="SMART" id="SM00267">
    <property type="entry name" value="GGDEF"/>
    <property type="match status" value="1"/>
</dbReference>
<dbReference type="Pfam" id="PF01590">
    <property type="entry name" value="GAF"/>
    <property type="match status" value="1"/>
</dbReference>
<dbReference type="Pfam" id="PF00990">
    <property type="entry name" value="GGDEF"/>
    <property type="match status" value="1"/>
</dbReference>
<dbReference type="Gene3D" id="3.30.450.40">
    <property type="match status" value="1"/>
</dbReference>
<dbReference type="SMART" id="SM00052">
    <property type="entry name" value="EAL"/>
    <property type="match status" value="1"/>
</dbReference>
<dbReference type="FunFam" id="3.20.20.450:FF:000001">
    <property type="entry name" value="Cyclic di-GMP phosphodiesterase yahA"/>
    <property type="match status" value="1"/>
</dbReference>
<protein>
    <submittedName>
        <fullName evidence="3">Diguanylate cyclase</fullName>
    </submittedName>
</protein>
<dbReference type="InterPro" id="IPR052155">
    <property type="entry name" value="Biofilm_reg_signaling"/>
</dbReference>
<dbReference type="InterPro" id="IPR035919">
    <property type="entry name" value="EAL_sf"/>
</dbReference>
<dbReference type="STRING" id="1385513.N780_16915"/>
<dbReference type="eggNOG" id="COG5001">
    <property type="taxonomic scope" value="Bacteria"/>
</dbReference>
<feature type="domain" description="EAL" evidence="1">
    <location>
        <begin position="521"/>
        <end position="775"/>
    </location>
</feature>
<dbReference type="Pfam" id="PF00563">
    <property type="entry name" value="EAL"/>
    <property type="match status" value="1"/>
</dbReference>
<dbReference type="InterPro" id="IPR003018">
    <property type="entry name" value="GAF"/>
</dbReference>
<dbReference type="Proteomes" id="UP000030153">
    <property type="component" value="Unassembled WGS sequence"/>
</dbReference>
<dbReference type="SUPFAM" id="SSF55781">
    <property type="entry name" value="GAF domain-like"/>
    <property type="match status" value="2"/>
</dbReference>
<evidence type="ECO:0000313" key="3">
    <source>
        <dbReference type="EMBL" id="KGP89838.1"/>
    </source>
</evidence>
<dbReference type="CDD" id="cd01948">
    <property type="entry name" value="EAL"/>
    <property type="match status" value="1"/>
</dbReference>
<dbReference type="AlphaFoldDB" id="A0A0A2UT06"/>